<comment type="caution">
    <text evidence="1">The sequence shown here is derived from an EMBL/GenBank/DDBJ whole genome shotgun (WGS) entry which is preliminary data.</text>
</comment>
<dbReference type="EMBL" id="MGFQ01000007">
    <property type="protein sequence ID" value="OGM10499.1"/>
    <property type="molecule type" value="Genomic_DNA"/>
</dbReference>
<evidence type="ECO:0000313" key="1">
    <source>
        <dbReference type="EMBL" id="OGM10499.1"/>
    </source>
</evidence>
<evidence type="ECO:0000313" key="2">
    <source>
        <dbReference type="Proteomes" id="UP000176939"/>
    </source>
</evidence>
<organism evidence="1 2">
    <name type="scientific">Candidatus Woesebacteria bacterium RBG_13_36_22</name>
    <dbReference type="NCBI Taxonomy" id="1802478"/>
    <lineage>
        <taxon>Bacteria</taxon>
        <taxon>Candidatus Woeseibacteriota</taxon>
    </lineage>
</organism>
<protein>
    <submittedName>
        <fullName evidence="1">Uncharacterized protein</fullName>
    </submittedName>
</protein>
<dbReference type="Proteomes" id="UP000176939">
    <property type="component" value="Unassembled WGS sequence"/>
</dbReference>
<name>A0A1F7X707_9BACT</name>
<proteinExistence type="predicted"/>
<accession>A0A1F7X707</accession>
<dbReference type="AlphaFoldDB" id="A0A1F7X707"/>
<reference evidence="1 2" key="1">
    <citation type="journal article" date="2016" name="Nat. Commun.">
        <title>Thousands of microbial genomes shed light on interconnected biogeochemical processes in an aquifer system.</title>
        <authorList>
            <person name="Anantharaman K."/>
            <person name="Brown C.T."/>
            <person name="Hug L.A."/>
            <person name="Sharon I."/>
            <person name="Castelle C.J."/>
            <person name="Probst A.J."/>
            <person name="Thomas B.C."/>
            <person name="Singh A."/>
            <person name="Wilkins M.J."/>
            <person name="Karaoz U."/>
            <person name="Brodie E.L."/>
            <person name="Williams K.H."/>
            <person name="Hubbard S.S."/>
            <person name="Banfield J.F."/>
        </authorList>
    </citation>
    <scope>NUCLEOTIDE SEQUENCE [LARGE SCALE GENOMIC DNA]</scope>
</reference>
<gene>
    <name evidence="1" type="ORF">A2Z67_02755</name>
</gene>
<sequence length="117" mass="12869">MMIPTPEIHGSILNGSWVSNGTNAGIINDATVTIPDDSYNYDPSLTIPFDKFIIFPWPELPVVSLPFSGPTDIDILVLPKDPNEKKKMLEEALKKVEPVPAKVCPEVQKGRLIEVGE</sequence>